<organism evidence="1 2">
    <name type="scientific">Schistosoma japonicum</name>
    <name type="common">Blood fluke</name>
    <dbReference type="NCBI Taxonomy" id="6182"/>
    <lineage>
        <taxon>Eukaryota</taxon>
        <taxon>Metazoa</taxon>
        <taxon>Spiralia</taxon>
        <taxon>Lophotrochozoa</taxon>
        <taxon>Platyhelminthes</taxon>
        <taxon>Trematoda</taxon>
        <taxon>Digenea</taxon>
        <taxon>Strigeidida</taxon>
        <taxon>Schistosomatoidea</taxon>
        <taxon>Schistosomatidae</taxon>
        <taxon>Schistosoma</taxon>
    </lineage>
</organism>
<evidence type="ECO:0000313" key="2">
    <source>
        <dbReference type="Proteomes" id="UP000311919"/>
    </source>
</evidence>
<gene>
    <name evidence="1" type="ORF">EWB00_004610</name>
</gene>
<dbReference type="AlphaFoldDB" id="A0A4Z2D4P5"/>
<dbReference type="Proteomes" id="UP000311919">
    <property type="component" value="Unassembled WGS sequence"/>
</dbReference>
<comment type="caution">
    <text evidence="1">The sequence shown here is derived from an EMBL/GenBank/DDBJ whole genome shotgun (WGS) entry which is preliminary data.</text>
</comment>
<proteinExistence type="predicted"/>
<evidence type="ECO:0000313" key="1">
    <source>
        <dbReference type="EMBL" id="TNN11451.1"/>
    </source>
</evidence>
<accession>A0A4Z2D4P5</accession>
<dbReference type="EMBL" id="SKCS01000294">
    <property type="protein sequence ID" value="TNN11451.1"/>
    <property type="molecule type" value="Genomic_DNA"/>
</dbReference>
<sequence length="63" mass="6869">MNEFLVRWVFNRKSASQIQAVPASQALTVKGCQGLTVLDDGAGGKKLHVEVQLDPVYPTEDLV</sequence>
<protein>
    <submittedName>
        <fullName evidence="1">Major egg antigen</fullName>
    </submittedName>
</protein>
<reference evidence="1 2" key="1">
    <citation type="submission" date="2019-03" db="EMBL/GenBank/DDBJ databases">
        <title>An improved genome assembly of the fluke Schistosoma japonicum.</title>
        <authorList>
            <person name="Hu W."/>
            <person name="Luo F."/>
            <person name="Yin M."/>
            <person name="Mo X."/>
            <person name="Sun C."/>
            <person name="Wu Q."/>
            <person name="Zhu B."/>
            <person name="Xiang M."/>
            <person name="Wang J."/>
            <person name="Wang Y."/>
            <person name="Zhang T."/>
            <person name="Xu B."/>
            <person name="Zheng H."/>
            <person name="Feng Z."/>
        </authorList>
    </citation>
    <scope>NUCLEOTIDE SEQUENCE [LARGE SCALE GENOMIC DNA]</scope>
    <source>
        <strain evidence="1">HuSjv2</strain>
        <tissue evidence="1">Worms</tissue>
    </source>
</reference>
<keyword evidence="2" id="KW-1185">Reference proteome</keyword>
<name>A0A4Z2D4P5_SCHJA</name>
<dbReference type="OrthoDB" id="10060792at2759"/>